<accession>A0A2P5EEC1</accession>
<keyword evidence="2" id="KW-1185">Reference proteome</keyword>
<evidence type="ECO:0000313" key="2">
    <source>
        <dbReference type="Proteomes" id="UP000237000"/>
    </source>
</evidence>
<organism evidence="1 2">
    <name type="scientific">Trema orientale</name>
    <name type="common">Charcoal tree</name>
    <name type="synonym">Celtis orientalis</name>
    <dbReference type="NCBI Taxonomy" id="63057"/>
    <lineage>
        <taxon>Eukaryota</taxon>
        <taxon>Viridiplantae</taxon>
        <taxon>Streptophyta</taxon>
        <taxon>Embryophyta</taxon>
        <taxon>Tracheophyta</taxon>
        <taxon>Spermatophyta</taxon>
        <taxon>Magnoliopsida</taxon>
        <taxon>eudicotyledons</taxon>
        <taxon>Gunneridae</taxon>
        <taxon>Pentapetalae</taxon>
        <taxon>rosids</taxon>
        <taxon>fabids</taxon>
        <taxon>Rosales</taxon>
        <taxon>Cannabaceae</taxon>
        <taxon>Trema</taxon>
    </lineage>
</organism>
<name>A0A2P5EEC1_TREOI</name>
<evidence type="ECO:0000313" key="1">
    <source>
        <dbReference type="EMBL" id="PON83872.1"/>
    </source>
</evidence>
<dbReference type="Proteomes" id="UP000237000">
    <property type="component" value="Unassembled WGS sequence"/>
</dbReference>
<proteinExistence type="predicted"/>
<reference evidence="2" key="1">
    <citation type="submission" date="2016-06" db="EMBL/GenBank/DDBJ databases">
        <title>Parallel loss of symbiosis genes in relatives of nitrogen-fixing non-legume Parasponia.</title>
        <authorList>
            <person name="Van Velzen R."/>
            <person name="Holmer R."/>
            <person name="Bu F."/>
            <person name="Rutten L."/>
            <person name="Van Zeijl A."/>
            <person name="Liu W."/>
            <person name="Santuari L."/>
            <person name="Cao Q."/>
            <person name="Sharma T."/>
            <person name="Shen D."/>
            <person name="Roswanjaya Y."/>
            <person name="Wardhani T."/>
            <person name="Kalhor M.S."/>
            <person name="Jansen J."/>
            <person name="Van den Hoogen J."/>
            <person name="Gungor B."/>
            <person name="Hartog M."/>
            <person name="Hontelez J."/>
            <person name="Verver J."/>
            <person name="Yang W.-C."/>
            <person name="Schijlen E."/>
            <person name="Repin R."/>
            <person name="Schilthuizen M."/>
            <person name="Schranz E."/>
            <person name="Heidstra R."/>
            <person name="Miyata K."/>
            <person name="Fedorova E."/>
            <person name="Kohlen W."/>
            <person name="Bisseling T."/>
            <person name="Smit S."/>
            <person name="Geurts R."/>
        </authorList>
    </citation>
    <scope>NUCLEOTIDE SEQUENCE [LARGE SCALE GENOMIC DNA]</scope>
    <source>
        <strain evidence="2">cv. RG33-2</strain>
    </source>
</reference>
<dbReference type="EMBL" id="JXTC01000171">
    <property type="protein sequence ID" value="PON83872.1"/>
    <property type="molecule type" value="Genomic_DNA"/>
</dbReference>
<sequence length="116" mass="12583">MALNGRGTTDSFGSRTRMTAPTITAKVILPYGLTPVYEASKISGSISEDRLGRKFLWCKVLKNAWFMASCNSLRKCSIRTPSHAGSGSGISPKMALFAITMALNVFEYSLLVANNE</sequence>
<dbReference type="InParanoid" id="A0A2P5EEC1"/>
<protein>
    <submittedName>
        <fullName evidence="1">Uncharacterized protein</fullName>
    </submittedName>
</protein>
<comment type="caution">
    <text evidence="1">The sequence shown here is derived from an EMBL/GenBank/DDBJ whole genome shotgun (WGS) entry which is preliminary data.</text>
</comment>
<dbReference type="AlphaFoldDB" id="A0A2P5EEC1"/>
<gene>
    <name evidence="1" type="ORF">TorRG33x02_203120</name>
</gene>